<sequence>MNVASAGSNSSDDDASLSPSSESALSSAISSRSSSSPASDVQDAKASYPACFPAIPEEQTPTRPAEADLRTPDRWVHRNPELIRLTGKHPFNCEAPLTTLFEAGFLTPSHLHFVRNHGAVPNVLSQHLLDWRIRIHGLISREVEFSIADLKERFEVVTLPVTLVCAGNRRKEQNVLRKSLGFDWGSAGLSTALWTGVYLADVLASVKPSRSLGAKHVIFEGGDALPDGPYGTSQRLSWAESREKGFLIAWAMNGRPLEPDHGYPVRMIIPGQIGGRSVKWLKRIEISAVESQHHLHYFDNKVLPTQLKPDQAREEKKWWFDPKYLITELNINSAITKPAHDELLALGPSDLSNPGLYTLQGYAYTGGGRMINRVEVSMNDGNNWRLAKVDYPEDLYRAVTHFDPAIFGKFDLEERDTSFCWCFWSFEVTLHDLARADVISVRAMDESMNVQPRDMYPNATSMLNNWWHRVAVMKHHSEGGVIELRFLHPAPVGRQSPGWMELMQRAGLSVLNPDFSPSTLSVLGDYVTTECSPKALTTSNDELRRVTLVEVQTQARDKPWFIVDGEVYDGTGFLRDHPGGESSILLVAGEDASEDFRAIHSADARSRLREFHVGTLVQTDEPDDITQESKEGEASSHCLSPRLWKQVTLISRKVVNHDTRLYRFALPSPDQLLGLPIGQHVFVRLRRRDTGELVQRAYTPISGKDARGYIEFLIKLYLPNDAWPLGGKMAVGLDQLQPGDTLEVKGPLGSLILQSHNSIAYKGVSRKIKELGLVCGGSGITPILQVLRGVLHDPAVGHTRIWLIDANKTENDILCREEIDELYAAHGEHRFQRHYTLSVAPDGWAYGKGRITDTMLTEHLPPPSEHAVVLACGPDGMIKDALVLGLQRCGWDTDRQLIVF</sequence>
<dbReference type="Gene3D" id="3.90.420.10">
    <property type="entry name" value="Oxidoreductase, molybdopterin-binding domain"/>
    <property type="match status" value="1"/>
</dbReference>
<dbReference type="PRINTS" id="PR00406">
    <property type="entry name" value="CYTB5RDTASE"/>
</dbReference>
<dbReference type="GO" id="GO:0020037">
    <property type="term" value="F:heme binding"/>
    <property type="evidence" value="ECO:0007669"/>
    <property type="project" value="InterPro"/>
</dbReference>
<dbReference type="PANTHER" id="PTHR19372:SF7">
    <property type="entry name" value="SULFITE OXIDASE, MITOCHONDRIAL"/>
    <property type="match status" value="1"/>
</dbReference>
<dbReference type="GO" id="GO:0050464">
    <property type="term" value="F:nitrate reductase (NADPH) activity"/>
    <property type="evidence" value="ECO:0007669"/>
    <property type="project" value="UniProtKB-EC"/>
</dbReference>
<protein>
    <recommendedName>
        <fullName evidence="8">Nitrate reductase [NADPH]</fullName>
        <ecNumber evidence="7">1.7.1.3</ecNumber>
    </recommendedName>
</protein>
<dbReference type="PROSITE" id="PS00559">
    <property type="entry name" value="MOLYBDOPTERIN_EUK"/>
    <property type="match status" value="1"/>
</dbReference>
<dbReference type="AlphaFoldDB" id="S8DSV1"/>
<dbReference type="PANTHER" id="PTHR19372">
    <property type="entry name" value="SULFITE REDUCTASE"/>
    <property type="match status" value="1"/>
</dbReference>
<dbReference type="PROSITE" id="PS00191">
    <property type="entry name" value="CYTOCHROME_B5_1"/>
    <property type="match status" value="1"/>
</dbReference>
<dbReference type="PRINTS" id="PR00363">
    <property type="entry name" value="CYTOCHROMEB5"/>
</dbReference>
<dbReference type="InterPro" id="IPR017938">
    <property type="entry name" value="Riboflavin_synthase-like_b-brl"/>
</dbReference>
<evidence type="ECO:0000313" key="22">
    <source>
        <dbReference type="EMBL" id="EPS95677.1"/>
    </source>
</evidence>
<dbReference type="EMBL" id="KE504202">
    <property type="protein sequence ID" value="EPS95677.1"/>
    <property type="molecule type" value="Genomic_DNA"/>
</dbReference>
<dbReference type="Gene3D" id="2.60.40.650">
    <property type="match status" value="1"/>
</dbReference>
<dbReference type="FunFam" id="2.40.30.10:FF:000021">
    <property type="entry name" value="NADH-cytochrome b5 reductase"/>
    <property type="match status" value="1"/>
</dbReference>
<dbReference type="GO" id="GO:0008482">
    <property type="term" value="F:sulfite oxidase activity"/>
    <property type="evidence" value="ECO:0007669"/>
    <property type="project" value="TreeGrafter"/>
</dbReference>
<dbReference type="InterPro" id="IPR014756">
    <property type="entry name" value="Ig_E-set"/>
</dbReference>
<feature type="compositionally biased region" description="Low complexity" evidence="19">
    <location>
        <begin position="1"/>
        <end position="41"/>
    </location>
</feature>
<dbReference type="InterPro" id="IPR036374">
    <property type="entry name" value="OxRdtase_Mopterin-bd_sf"/>
</dbReference>
<comment type="similarity">
    <text evidence="5">Belongs to the nitrate reductase family.</text>
</comment>
<evidence type="ECO:0000256" key="13">
    <source>
        <dbReference type="ARBA" id="ARBA00022827"/>
    </source>
</evidence>
<dbReference type="SUPFAM" id="SSF56524">
    <property type="entry name" value="Oxidoreductase molybdopterin-binding domain"/>
    <property type="match status" value="1"/>
</dbReference>
<dbReference type="SUPFAM" id="SSF55856">
    <property type="entry name" value="Cytochrome b5-like heme/steroid binding domain"/>
    <property type="match status" value="1"/>
</dbReference>
<evidence type="ECO:0000256" key="4">
    <source>
        <dbReference type="ARBA" id="ARBA00003838"/>
    </source>
</evidence>
<accession>S8DSV1</accession>
<dbReference type="eggNOG" id="KOG0535">
    <property type="taxonomic scope" value="Eukaryota"/>
</dbReference>
<dbReference type="Pfam" id="PF00175">
    <property type="entry name" value="NAD_binding_1"/>
    <property type="match status" value="1"/>
</dbReference>
<evidence type="ECO:0000259" key="20">
    <source>
        <dbReference type="PROSITE" id="PS50255"/>
    </source>
</evidence>
<evidence type="ECO:0000256" key="6">
    <source>
        <dbReference type="ARBA" id="ARBA00011738"/>
    </source>
</evidence>
<comment type="function">
    <text evidence="4">Nitrate reductase is a key enzyme involved in the first step of nitrate assimilation in plants, fungi and bacteria.</text>
</comment>
<dbReference type="GO" id="GO:0043546">
    <property type="term" value="F:molybdopterin cofactor binding"/>
    <property type="evidence" value="ECO:0007669"/>
    <property type="project" value="InterPro"/>
</dbReference>
<dbReference type="Gene3D" id="3.10.120.10">
    <property type="entry name" value="Cytochrome b5-like heme/steroid binding domain"/>
    <property type="match status" value="1"/>
</dbReference>
<dbReference type="InterPro" id="IPR005066">
    <property type="entry name" value="MoCF_OxRdtse_dimer"/>
</dbReference>
<comment type="subunit">
    <text evidence="6">Homodimer.</text>
</comment>
<evidence type="ECO:0000256" key="18">
    <source>
        <dbReference type="ARBA" id="ARBA00049155"/>
    </source>
</evidence>
<evidence type="ECO:0000256" key="16">
    <source>
        <dbReference type="ARBA" id="ARBA00023004"/>
    </source>
</evidence>
<dbReference type="CDD" id="cd06183">
    <property type="entry name" value="cyt_b5_reduct_like"/>
    <property type="match status" value="1"/>
</dbReference>
<feature type="domain" description="Cytochrome b5 heme-binding" evidence="20">
    <location>
        <begin position="541"/>
        <end position="617"/>
    </location>
</feature>
<evidence type="ECO:0000256" key="8">
    <source>
        <dbReference type="ARBA" id="ARBA00015499"/>
    </source>
</evidence>
<dbReference type="Pfam" id="PF00173">
    <property type="entry name" value="Cyt-b5"/>
    <property type="match status" value="1"/>
</dbReference>
<dbReference type="InterPro" id="IPR001433">
    <property type="entry name" value="OxRdtase_FAD/NAD-bd"/>
</dbReference>
<evidence type="ECO:0000256" key="5">
    <source>
        <dbReference type="ARBA" id="ARBA00006253"/>
    </source>
</evidence>
<dbReference type="eggNOG" id="KOG0537">
    <property type="taxonomic scope" value="Eukaryota"/>
</dbReference>
<comment type="catalytic activity">
    <reaction evidence="18">
        <text>nitrite + NADP(+) + H2O = nitrate + NADPH + H(+)</text>
        <dbReference type="Rhea" id="RHEA:19061"/>
        <dbReference type="ChEBI" id="CHEBI:15377"/>
        <dbReference type="ChEBI" id="CHEBI:15378"/>
        <dbReference type="ChEBI" id="CHEBI:16301"/>
        <dbReference type="ChEBI" id="CHEBI:17632"/>
        <dbReference type="ChEBI" id="CHEBI:57783"/>
        <dbReference type="ChEBI" id="CHEBI:58349"/>
        <dbReference type="EC" id="1.7.1.3"/>
    </reaction>
</comment>
<keyword evidence="11" id="KW-0285">Flavoprotein</keyword>
<keyword evidence="13" id="KW-0274">FAD</keyword>
<keyword evidence="14" id="KW-0521">NADP</keyword>
<dbReference type="Pfam" id="PF00174">
    <property type="entry name" value="Oxidored_molyb"/>
    <property type="match status" value="1"/>
</dbReference>
<dbReference type="Gene3D" id="2.40.30.10">
    <property type="entry name" value="Translation factors"/>
    <property type="match status" value="1"/>
</dbReference>
<evidence type="ECO:0000256" key="15">
    <source>
        <dbReference type="ARBA" id="ARBA00023002"/>
    </source>
</evidence>
<dbReference type="Pfam" id="PF00970">
    <property type="entry name" value="FAD_binding_6"/>
    <property type="match status" value="1"/>
</dbReference>
<evidence type="ECO:0000256" key="12">
    <source>
        <dbReference type="ARBA" id="ARBA00022723"/>
    </source>
</evidence>
<keyword evidence="16" id="KW-0408">Iron</keyword>
<dbReference type="SMART" id="SM01117">
    <property type="entry name" value="Cyt-b5"/>
    <property type="match status" value="1"/>
</dbReference>
<comment type="cofactor">
    <cofactor evidence="1">
        <name>Mo-molybdopterin</name>
        <dbReference type="ChEBI" id="CHEBI:71302"/>
    </cofactor>
</comment>
<feature type="region of interest" description="Disordered" evidence="19">
    <location>
        <begin position="1"/>
        <end position="45"/>
    </location>
</feature>
<evidence type="ECO:0000259" key="21">
    <source>
        <dbReference type="PROSITE" id="PS51384"/>
    </source>
</evidence>
<dbReference type="GO" id="GO:0030151">
    <property type="term" value="F:molybdenum ion binding"/>
    <property type="evidence" value="ECO:0007669"/>
    <property type="project" value="InterPro"/>
</dbReference>
<evidence type="ECO:0000256" key="17">
    <source>
        <dbReference type="ARBA" id="ARBA00023063"/>
    </source>
</evidence>
<dbReference type="InterPro" id="IPR022407">
    <property type="entry name" value="OxRdtase_Mopterin_BS"/>
</dbReference>
<dbReference type="PROSITE" id="PS50255">
    <property type="entry name" value="CYTOCHROME_B5_2"/>
    <property type="match status" value="1"/>
</dbReference>
<dbReference type="InterPro" id="IPR001199">
    <property type="entry name" value="Cyt_B5-like_heme/steroid-bd"/>
</dbReference>
<evidence type="ECO:0000256" key="2">
    <source>
        <dbReference type="ARBA" id="ARBA00001971"/>
    </source>
</evidence>
<dbReference type="STRING" id="743788.S8DSV1"/>
<dbReference type="PROSITE" id="PS51384">
    <property type="entry name" value="FAD_FR"/>
    <property type="match status" value="1"/>
</dbReference>
<evidence type="ECO:0000256" key="11">
    <source>
        <dbReference type="ARBA" id="ARBA00022630"/>
    </source>
</evidence>
<organism evidence="22 23">
    <name type="scientific">Fomitopsis schrenkii</name>
    <name type="common">Brown rot fungus</name>
    <dbReference type="NCBI Taxonomy" id="2126942"/>
    <lineage>
        <taxon>Eukaryota</taxon>
        <taxon>Fungi</taxon>
        <taxon>Dikarya</taxon>
        <taxon>Basidiomycota</taxon>
        <taxon>Agaricomycotina</taxon>
        <taxon>Agaricomycetes</taxon>
        <taxon>Polyporales</taxon>
        <taxon>Fomitopsis</taxon>
    </lineage>
</organism>
<dbReference type="InterPro" id="IPR036400">
    <property type="entry name" value="Cyt_B5-like_heme/steroid_sf"/>
</dbReference>
<keyword evidence="9" id="KW-0500">Molybdenum</keyword>
<dbReference type="SUPFAM" id="SSF63380">
    <property type="entry name" value="Riboflavin synthase domain-like"/>
    <property type="match status" value="1"/>
</dbReference>
<keyword evidence="17" id="KW-0534">Nitrate assimilation</keyword>
<comment type="cofactor">
    <cofactor evidence="2">
        <name>heme</name>
        <dbReference type="ChEBI" id="CHEBI:30413"/>
    </cofactor>
</comment>
<dbReference type="InterPro" id="IPR008333">
    <property type="entry name" value="Cbr1-like_FAD-bd_dom"/>
</dbReference>
<evidence type="ECO:0000256" key="10">
    <source>
        <dbReference type="ARBA" id="ARBA00022617"/>
    </source>
</evidence>
<dbReference type="Proteomes" id="UP000015241">
    <property type="component" value="Unassembled WGS sequence"/>
</dbReference>
<reference evidence="22 23" key="1">
    <citation type="journal article" date="2012" name="Science">
        <title>The Paleozoic origin of enzymatic lignin decomposition reconstructed from 31 fungal genomes.</title>
        <authorList>
            <person name="Floudas D."/>
            <person name="Binder M."/>
            <person name="Riley R."/>
            <person name="Barry K."/>
            <person name="Blanchette R.A."/>
            <person name="Henrissat B."/>
            <person name="Martinez A.T."/>
            <person name="Otillar R."/>
            <person name="Spatafora J.W."/>
            <person name="Yadav J.S."/>
            <person name="Aerts A."/>
            <person name="Benoit I."/>
            <person name="Boyd A."/>
            <person name="Carlson A."/>
            <person name="Copeland A."/>
            <person name="Coutinho P.M."/>
            <person name="de Vries R.P."/>
            <person name="Ferreira P."/>
            <person name="Findley K."/>
            <person name="Foster B."/>
            <person name="Gaskell J."/>
            <person name="Glotzer D."/>
            <person name="Gorecki P."/>
            <person name="Heitman J."/>
            <person name="Hesse C."/>
            <person name="Hori C."/>
            <person name="Igarashi K."/>
            <person name="Jurgens J.A."/>
            <person name="Kallen N."/>
            <person name="Kersten P."/>
            <person name="Kohler A."/>
            <person name="Kuees U."/>
            <person name="Kumar T.K.A."/>
            <person name="Kuo A."/>
            <person name="LaButti K."/>
            <person name="Larrondo L.F."/>
            <person name="Lindquist E."/>
            <person name="Ling A."/>
            <person name="Lombard V."/>
            <person name="Lucas S."/>
            <person name="Lundell T."/>
            <person name="Martin R."/>
            <person name="McLaughlin D.J."/>
            <person name="Morgenstern I."/>
            <person name="Morin E."/>
            <person name="Murat C."/>
            <person name="Nagy L.G."/>
            <person name="Nolan M."/>
            <person name="Ohm R.A."/>
            <person name="Patyshakuliyeva A."/>
            <person name="Rokas A."/>
            <person name="Ruiz-Duenas F.J."/>
            <person name="Sabat G."/>
            <person name="Salamov A."/>
            <person name="Samejima M."/>
            <person name="Schmutz J."/>
            <person name="Slot J.C."/>
            <person name="St John F."/>
            <person name="Stenlid J."/>
            <person name="Sun H."/>
            <person name="Sun S."/>
            <person name="Syed K."/>
            <person name="Tsang A."/>
            <person name="Wiebenga A."/>
            <person name="Young D."/>
            <person name="Pisabarro A."/>
            <person name="Eastwood D.C."/>
            <person name="Martin F."/>
            <person name="Cullen D."/>
            <person name="Grigoriev I.V."/>
            <person name="Hibbett D.S."/>
        </authorList>
    </citation>
    <scope>NUCLEOTIDE SEQUENCE</scope>
    <source>
        <strain evidence="23">FP-58527</strain>
    </source>
</reference>
<keyword evidence="12" id="KW-0479">Metal-binding</keyword>
<dbReference type="Gene3D" id="3.40.50.80">
    <property type="entry name" value="Nucleotide-binding domain of ferredoxin-NADP reductase (FNR) module"/>
    <property type="match status" value="1"/>
</dbReference>
<dbReference type="InterPro" id="IPR017927">
    <property type="entry name" value="FAD-bd_FR_type"/>
</dbReference>
<gene>
    <name evidence="22" type="ORF">FOMPIDRAFT_1032755</name>
</gene>
<keyword evidence="10" id="KW-0349">Heme</keyword>
<dbReference type="eggNOG" id="KOG0534">
    <property type="taxonomic scope" value="Eukaryota"/>
</dbReference>
<proteinExistence type="inferred from homology"/>
<dbReference type="InParanoid" id="S8DSV1"/>
<evidence type="ECO:0000256" key="14">
    <source>
        <dbReference type="ARBA" id="ARBA00022857"/>
    </source>
</evidence>
<feature type="domain" description="FAD-binding FR-type" evidence="21">
    <location>
        <begin position="642"/>
        <end position="754"/>
    </location>
</feature>
<dbReference type="OrthoDB" id="432685at2759"/>
<keyword evidence="23" id="KW-1185">Reference proteome</keyword>
<dbReference type="GO" id="GO:0042128">
    <property type="term" value="P:nitrate assimilation"/>
    <property type="evidence" value="ECO:0007669"/>
    <property type="project" value="UniProtKB-KW"/>
</dbReference>
<dbReference type="EC" id="1.7.1.3" evidence="7"/>
<dbReference type="Pfam" id="PF03404">
    <property type="entry name" value="Mo-co_dimer"/>
    <property type="match status" value="1"/>
</dbReference>
<dbReference type="InterPro" id="IPR008335">
    <property type="entry name" value="Mopterin_OxRdtase_euk"/>
</dbReference>
<comment type="cofactor">
    <cofactor evidence="3">
        <name>FAD</name>
        <dbReference type="ChEBI" id="CHEBI:57692"/>
    </cofactor>
</comment>
<dbReference type="PRINTS" id="PR00407">
    <property type="entry name" value="EUMOPTERIN"/>
</dbReference>
<evidence type="ECO:0000256" key="3">
    <source>
        <dbReference type="ARBA" id="ARBA00001974"/>
    </source>
</evidence>
<dbReference type="FunFam" id="3.90.420.10:FF:000005">
    <property type="entry name" value="Nitrate reductase"/>
    <property type="match status" value="1"/>
</dbReference>
<dbReference type="InterPro" id="IPR039261">
    <property type="entry name" value="FNR_nucleotide-bd"/>
</dbReference>
<dbReference type="SUPFAM" id="SSF81296">
    <property type="entry name" value="E set domains"/>
    <property type="match status" value="1"/>
</dbReference>
<dbReference type="HOGENOM" id="CLU_003827_4_0_1"/>
<dbReference type="GO" id="GO:0006790">
    <property type="term" value="P:sulfur compound metabolic process"/>
    <property type="evidence" value="ECO:0007669"/>
    <property type="project" value="TreeGrafter"/>
</dbReference>
<evidence type="ECO:0000256" key="9">
    <source>
        <dbReference type="ARBA" id="ARBA00022505"/>
    </source>
</evidence>
<name>S8DSV1_FOMSC</name>
<dbReference type="InterPro" id="IPR000572">
    <property type="entry name" value="OxRdtase_Mopterin-bd_dom"/>
</dbReference>
<dbReference type="SUPFAM" id="SSF52343">
    <property type="entry name" value="Ferredoxin reductase-like, C-terminal NADP-linked domain"/>
    <property type="match status" value="1"/>
</dbReference>
<evidence type="ECO:0000313" key="23">
    <source>
        <dbReference type="Proteomes" id="UP000015241"/>
    </source>
</evidence>
<evidence type="ECO:0000256" key="7">
    <source>
        <dbReference type="ARBA" id="ARBA00012673"/>
    </source>
</evidence>
<evidence type="ECO:0000256" key="1">
    <source>
        <dbReference type="ARBA" id="ARBA00001924"/>
    </source>
</evidence>
<evidence type="ECO:0000256" key="19">
    <source>
        <dbReference type="SAM" id="MobiDB-lite"/>
    </source>
</evidence>
<keyword evidence="15" id="KW-0560">Oxidoreductase</keyword>
<dbReference type="InterPro" id="IPR018506">
    <property type="entry name" value="Cyt_B5_heme-BS"/>
</dbReference>